<dbReference type="PANTHER" id="PTHR40064:SF1">
    <property type="entry name" value="MEMBRANE PROTEIN"/>
    <property type="match status" value="1"/>
</dbReference>
<keyword evidence="3 6" id="KW-0812">Transmembrane</keyword>
<feature type="transmembrane region" description="Helical" evidence="6">
    <location>
        <begin position="124"/>
        <end position="141"/>
    </location>
</feature>
<dbReference type="InterPro" id="IPR038323">
    <property type="entry name" value="ArAE_1_C_sf"/>
</dbReference>
<keyword evidence="5 6" id="KW-0472">Membrane</keyword>
<proteinExistence type="predicted"/>
<dbReference type="AlphaFoldDB" id="A0A417YFX4"/>
<dbReference type="RefSeq" id="WP_095306932.1">
    <property type="nucleotide sequence ID" value="NZ_JAUOPF010000013.1"/>
</dbReference>
<dbReference type="OrthoDB" id="357521at2"/>
<dbReference type="InterPro" id="IPR052984">
    <property type="entry name" value="UPF0421"/>
</dbReference>
<dbReference type="InterPro" id="IPR010343">
    <property type="entry name" value="ArAE_1"/>
</dbReference>
<keyword evidence="9" id="KW-1185">Reference proteome</keyword>
<evidence type="ECO:0000256" key="1">
    <source>
        <dbReference type="ARBA" id="ARBA00004651"/>
    </source>
</evidence>
<evidence type="ECO:0000256" key="4">
    <source>
        <dbReference type="ARBA" id="ARBA00022989"/>
    </source>
</evidence>
<dbReference type="PANTHER" id="PTHR40064">
    <property type="entry name" value="MEMBRANE PROTEIN-RELATED"/>
    <property type="match status" value="1"/>
</dbReference>
<accession>A0A417YFX4</accession>
<dbReference type="Pfam" id="PF11728">
    <property type="entry name" value="ArAE_1_C"/>
    <property type="match status" value="1"/>
</dbReference>
<comment type="subcellular location">
    <subcellularLocation>
        <location evidence="1">Cell membrane</location>
        <topology evidence="1">Multi-pass membrane protein</topology>
    </subcellularLocation>
</comment>
<dbReference type="GO" id="GO:0005886">
    <property type="term" value="C:plasma membrane"/>
    <property type="evidence" value="ECO:0007669"/>
    <property type="project" value="UniProtKB-SubCell"/>
</dbReference>
<name>A0A417YFX4_9BACI</name>
<dbReference type="Proteomes" id="UP000285456">
    <property type="component" value="Unassembled WGS sequence"/>
</dbReference>
<feature type="transmembrane region" description="Helical" evidence="6">
    <location>
        <begin position="52"/>
        <end position="69"/>
    </location>
</feature>
<comment type="caution">
    <text evidence="8">The sequence shown here is derived from an EMBL/GenBank/DDBJ whole genome shotgun (WGS) entry which is preliminary data.</text>
</comment>
<evidence type="ECO:0000313" key="8">
    <source>
        <dbReference type="EMBL" id="RHW31661.1"/>
    </source>
</evidence>
<evidence type="ECO:0000256" key="2">
    <source>
        <dbReference type="ARBA" id="ARBA00022475"/>
    </source>
</evidence>
<keyword evidence="2" id="KW-1003">Cell membrane</keyword>
<evidence type="ECO:0000256" key="3">
    <source>
        <dbReference type="ARBA" id="ARBA00022692"/>
    </source>
</evidence>
<organism evidence="8 9">
    <name type="scientific">Oceanobacillus profundus</name>
    <dbReference type="NCBI Taxonomy" id="372463"/>
    <lineage>
        <taxon>Bacteria</taxon>
        <taxon>Bacillati</taxon>
        <taxon>Bacillota</taxon>
        <taxon>Bacilli</taxon>
        <taxon>Bacillales</taxon>
        <taxon>Bacillaceae</taxon>
        <taxon>Oceanobacillus</taxon>
    </lineage>
</organism>
<feature type="transmembrane region" description="Helical" evidence="6">
    <location>
        <begin position="75"/>
        <end position="93"/>
    </location>
</feature>
<gene>
    <name evidence="8" type="ORF">D1B32_13145</name>
</gene>
<evidence type="ECO:0000256" key="5">
    <source>
        <dbReference type="ARBA" id="ARBA00023136"/>
    </source>
</evidence>
<feature type="domain" description="Putative aromatic acid exporter C-terminal" evidence="7">
    <location>
        <begin position="145"/>
        <end position="308"/>
    </location>
</feature>
<keyword evidence="4 6" id="KW-1133">Transmembrane helix</keyword>
<evidence type="ECO:0000259" key="7">
    <source>
        <dbReference type="Pfam" id="PF11728"/>
    </source>
</evidence>
<dbReference type="InterPro" id="IPR021062">
    <property type="entry name" value="ArAE_1_C"/>
</dbReference>
<dbReference type="EMBL" id="QWEH01000008">
    <property type="protein sequence ID" value="RHW31661.1"/>
    <property type="molecule type" value="Genomic_DNA"/>
</dbReference>
<sequence>MKIGYRTIKTAIGTPLAISIAQLLGLTNFVSAGILTILCIQPSRKRSYYSALHRFIACIIATLYAYIFFEWIAYHPLVLGIMLIVFIPTTVFLKVTPGIATSSVVILNLYSASSITLASLFDQFLLIVVGIGVGLLLNLYMPSLDKPLKEKQQKLEQNFTIILYEYSQYIRYKHTTWKGDELAESEDILLEANTLVERDRENHLLRNKHPYRDYFRMRTRQFELLKKMLPLVSRLPDADPIGEKIAEFFEGLSKNVHPGNTAIIYLDQLKELRSQINEEELPKTREDFEARANLFQLLHEIEDYLIIKLKYKESDVNVFKRLKNQKKTKN</sequence>
<feature type="transmembrane region" description="Helical" evidence="6">
    <location>
        <begin position="20"/>
        <end position="40"/>
    </location>
</feature>
<dbReference type="Gene3D" id="1.20.120.940">
    <property type="entry name" value="Putative aromatic acid exporter, C-terminal domain"/>
    <property type="match status" value="1"/>
</dbReference>
<evidence type="ECO:0000313" key="9">
    <source>
        <dbReference type="Proteomes" id="UP000285456"/>
    </source>
</evidence>
<reference evidence="8 9" key="1">
    <citation type="journal article" date="2007" name="Int. J. Syst. Evol. Microbiol.">
        <title>Oceanobacillus profundus sp. nov., isolated from a deep-sea sediment core.</title>
        <authorList>
            <person name="Kim Y.G."/>
            <person name="Choi D.H."/>
            <person name="Hyun S."/>
            <person name="Cho B.C."/>
        </authorList>
    </citation>
    <scope>NUCLEOTIDE SEQUENCE [LARGE SCALE GENOMIC DNA]</scope>
    <source>
        <strain evidence="8 9">DSM 18246</strain>
    </source>
</reference>
<evidence type="ECO:0000256" key="6">
    <source>
        <dbReference type="SAM" id="Phobius"/>
    </source>
</evidence>
<dbReference type="Pfam" id="PF06081">
    <property type="entry name" value="ArAE_1"/>
    <property type="match status" value="1"/>
</dbReference>
<protein>
    <submittedName>
        <fullName evidence="8">Aromatic acid exporter family protein</fullName>
    </submittedName>
</protein>